<feature type="non-terminal residue" evidence="1">
    <location>
        <position position="1"/>
    </location>
</feature>
<accession>A0A4Y2B400</accession>
<dbReference type="Proteomes" id="UP000499080">
    <property type="component" value="Unassembled WGS sequence"/>
</dbReference>
<dbReference type="EMBL" id="BGPR01234314">
    <property type="protein sequence ID" value="GBL87062.1"/>
    <property type="molecule type" value="Genomic_DNA"/>
</dbReference>
<proteinExistence type="predicted"/>
<gene>
    <name evidence="1" type="ORF">AVEN_134747_1</name>
</gene>
<evidence type="ECO:0000313" key="2">
    <source>
        <dbReference type="Proteomes" id="UP000499080"/>
    </source>
</evidence>
<dbReference type="AlphaFoldDB" id="A0A4Y2B400"/>
<name>A0A4Y2B400_ARAVE</name>
<comment type="caution">
    <text evidence="1">The sequence shown here is derived from an EMBL/GenBank/DDBJ whole genome shotgun (WGS) entry which is preliminary data.</text>
</comment>
<keyword evidence="2" id="KW-1185">Reference proteome</keyword>
<reference evidence="1 2" key="1">
    <citation type="journal article" date="2019" name="Sci. Rep.">
        <title>Orb-weaving spider Araneus ventricosus genome elucidates the spidroin gene catalogue.</title>
        <authorList>
            <person name="Kono N."/>
            <person name="Nakamura H."/>
            <person name="Ohtoshi R."/>
            <person name="Moran D.A.P."/>
            <person name="Shinohara A."/>
            <person name="Yoshida Y."/>
            <person name="Fujiwara M."/>
            <person name="Mori M."/>
            <person name="Tomita M."/>
            <person name="Arakawa K."/>
        </authorList>
    </citation>
    <scope>NUCLEOTIDE SEQUENCE [LARGE SCALE GENOMIC DNA]</scope>
</reference>
<evidence type="ECO:0000313" key="1">
    <source>
        <dbReference type="EMBL" id="GBL87062.1"/>
    </source>
</evidence>
<protein>
    <submittedName>
        <fullName evidence="1">Uncharacterized protein</fullName>
    </submittedName>
</protein>
<organism evidence="1 2">
    <name type="scientific">Araneus ventricosus</name>
    <name type="common">Orbweaver spider</name>
    <name type="synonym">Epeira ventricosa</name>
    <dbReference type="NCBI Taxonomy" id="182803"/>
    <lineage>
        <taxon>Eukaryota</taxon>
        <taxon>Metazoa</taxon>
        <taxon>Ecdysozoa</taxon>
        <taxon>Arthropoda</taxon>
        <taxon>Chelicerata</taxon>
        <taxon>Arachnida</taxon>
        <taxon>Araneae</taxon>
        <taxon>Araneomorphae</taxon>
        <taxon>Entelegynae</taxon>
        <taxon>Araneoidea</taxon>
        <taxon>Araneidae</taxon>
        <taxon>Araneus</taxon>
    </lineage>
</organism>
<sequence length="46" mass="5242">FWELDDLLLLLEAKVVWVEVHLDLVGLLLGHCKNWCLKRVAAAAVE</sequence>